<evidence type="ECO:0000313" key="1">
    <source>
        <dbReference type="EMBL" id="CAB4023857.1"/>
    </source>
</evidence>
<gene>
    <name evidence="1" type="ORF">PACLA_8A049321</name>
</gene>
<proteinExistence type="predicted"/>
<protein>
    <submittedName>
        <fullName evidence="1">Uncharacterized protein</fullName>
    </submittedName>
</protein>
<dbReference type="EMBL" id="CACRXK020012718">
    <property type="protein sequence ID" value="CAB4023857.1"/>
    <property type="molecule type" value="Genomic_DNA"/>
</dbReference>
<keyword evidence="2" id="KW-1185">Reference proteome</keyword>
<feature type="non-terminal residue" evidence="1">
    <location>
        <position position="1"/>
    </location>
</feature>
<feature type="non-terminal residue" evidence="1">
    <location>
        <position position="113"/>
    </location>
</feature>
<reference evidence="1" key="1">
    <citation type="submission" date="2020-04" db="EMBL/GenBank/DDBJ databases">
        <authorList>
            <person name="Alioto T."/>
            <person name="Alioto T."/>
            <person name="Gomez Garrido J."/>
        </authorList>
    </citation>
    <scope>NUCLEOTIDE SEQUENCE</scope>
    <source>
        <strain evidence="1">A484AB</strain>
    </source>
</reference>
<comment type="caution">
    <text evidence="1">The sequence shown here is derived from an EMBL/GenBank/DDBJ whole genome shotgun (WGS) entry which is preliminary data.</text>
</comment>
<accession>A0A7D9L1F9</accession>
<evidence type="ECO:0000313" key="2">
    <source>
        <dbReference type="Proteomes" id="UP001152795"/>
    </source>
</evidence>
<dbReference type="OrthoDB" id="445826at2759"/>
<dbReference type="AlphaFoldDB" id="A0A7D9L1F9"/>
<sequence>KTVTSTTELVNVFNDYFTDVGPKLAEKIEYEHNCSFRDFIPQHEPVERFIFQPVNVATVYRLITKLTISKATDCTNEWYINMDRGLYNIVVLLDLKKAFDTVNHEILLRKFER</sequence>
<dbReference type="Proteomes" id="UP001152795">
    <property type="component" value="Unassembled WGS sequence"/>
</dbReference>
<name>A0A7D9L1F9_PARCT</name>
<organism evidence="1 2">
    <name type="scientific">Paramuricea clavata</name>
    <name type="common">Red gorgonian</name>
    <name type="synonym">Violescent sea-whip</name>
    <dbReference type="NCBI Taxonomy" id="317549"/>
    <lineage>
        <taxon>Eukaryota</taxon>
        <taxon>Metazoa</taxon>
        <taxon>Cnidaria</taxon>
        <taxon>Anthozoa</taxon>
        <taxon>Octocorallia</taxon>
        <taxon>Malacalcyonacea</taxon>
        <taxon>Plexauridae</taxon>
        <taxon>Paramuricea</taxon>
    </lineage>
</organism>